<feature type="domain" description="DOCKER Lobe C" evidence="1">
    <location>
        <begin position="1"/>
        <end position="78"/>
    </location>
</feature>
<dbReference type="AlphaFoldDB" id="S4RWJ4"/>
<accession>S4RWJ4</accession>
<dbReference type="GO" id="GO:0007264">
    <property type="term" value="P:small GTPase-mediated signal transduction"/>
    <property type="evidence" value="ECO:0007669"/>
    <property type="project" value="InterPro"/>
</dbReference>
<dbReference type="PANTHER" id="PTHR23317:SF76">
    <property type="entry name" value="LD20667P"/>
    <property type="match status" value="1"/>
</dbReference>
<dbReference type="PANTHER" id="PTHR23317">
    <property type="entry name" value="DEDICATOR OF CYTOKINESIS DOCK"/>
    <property type="match status" value="1"/>
</dbReference>
<dbReference type="GO" id="GO:0005085">
    <property type="term" value="F:guanyl-nucleotide exchange factor activity"/>
    <property type="evidence" value="ECO:0007669"/>
    <property type="project" value="InterPro"/>
</dbReference>
<protein>
    <recommendedName>
        <fullName evidence="1">DOCKER Lobe C domain-containing protein</fullName>
    </recommendedName>
</protein>
<dbReference type="InterPro" id="IPR043162">
    <property type="entry name" value="DOCK_C_lobe_C"/>
</dbReference>
<dbReference type="Ensembl" id="ENSPMAT00000009624.1">
    <property type="protein sequence ID" value="ENSPMAP00000009584.1"/>
    <property type="gene ID" value="ENSPMAG00000008699.1"/>
</dbReference>
<dbReference type="InterPro" id="IPR046773">
    <property type="entry name" value="DOCKER_Lobe_C"/>
</dbReference>
<dbReference type="Pfam" id="PF20421">
    <property type="entry name" value="DHR-2_Lobe_C"/>
    <property type="match status" value="1"/>
</dbReference>
<reference evidence="2" key="2">
    <citation type="submission" date="2025-09" db="UniProtKB">
        <authorList>
            <consortium name="Ensembl"/>
        </authorList>
    </citation>
    <scope>IDENTIFICATION</scope>
</reference>
<evidence type="ECO:0000259" key="1">
    <source>
        <dbReference type="Pfam" id="PF20421"/>
    </source>
</evidence>
<reference evidence="2" key="1">
    <citation type="submission" date="2025-08" db="UniProtKB">
        <authorList>
            <consortium name="Ensembl"/>
        </authorList>
    </citation>
    <scope>IDENTIFICATION</scope>
</reference>
<name>S4RWJ4_PETMA</name>
<dbReference type="HOGENOM" id="CLU_152303_0_0_1"/>
<dbReference type="InterPro" id="IPR026791">
    <property type="entry name" value="DOCK"/>
</dbReference>
<sequence>QGPLEVAQVFLSDIPTDPRDFRFHNKLRLCFKDFMKSYRTNRCRDALRKNKHLIAMDQHEYQKELEKNYLRLVDALHPIIDRKIPELYRPV</sequence>
<dbReference type="GeneTree" id="ENSGT00940000159313"/>
<evidence type="ECO:0000313" key="2">
    <source>
        <dbReference type="Ensembl" id="ENSPMAP00000009584.1"/>
    </source>
</evidence>
<dbReference type="OMA" id="QHEYQKE"/>
<dbReference type="Gene3D" id="1.20.58.740">
    <property type="match status" value="1"/>
</dbReference>
<proteinExistence type="predicted"/>
<organism evidence="2">
    <name type="scientific">Petromyzon marinus</name>
    <name type="common">Sea lamprey</name>
    <dbReference type="NCBI Taxonomy" id="7757"/>
    <lineage>
        <taxon>Eukaryota</taxon>
        <taxon>Metazoa</taxon>
        <taxon>Chordata</taxon>
        <taxon>Craniata</taxon>
        <taxon>Vertebrata</taxon>
        <taxon>Cyclostomata</taxon>
        <taxon>Hyperoartia</taxon>
        <taxon>Petromyzontiformes</taxon>
        <taxon>Petromyzontidae</taxon>
        <taxon>Petromyzon</taxon>
    </lineage>
</organism>
<dbReference type="STRING" id="7757.ENSPMAP00000009584"/>